<evidence type="ECO:0000259" key="7">
    <source>
        <dbReference type="Pfam" id="PF00413"/>
    </source>
</evidence>
<evidence type="ECO:0000256" key="4">
    <source>
        <dbReference type="ARBA" id="ARBA00022801"/>
    </source>
</evidence>
<dbReference type="InterPro" id="IPR026444">
    <property type="entry name" value="Secre_tail"/>
</dbReference>
<keyword evidence="11" id="KW-1185">Reference proteome</keyword>
<protein>
    <submittedName>
        <fullName evidence="10">Por secretion system C-terminal sorting domain-containing protein</fullName>
    </submittedName>
</protein>
<evidence type="ECO:0000313" key="10">
    <source>
        <dbReference type="EMBL" id="SHI41422.1"/>
    </source>
</evidence>
<accession>A0A1M6AY82</accession>
<dbReference type="Pfam" id="PF01833">
    <property type="entry name" value="TIG"/>
    <property type="match status" value="1"/>
</dbReference>
<evidence type="ECO:0000259" key="8">
    <source>
        <dbReference type="Pfam" id="PF01833"/>
    </source>
</evidence>
<reference evidence="10 11" key="1">
    <citation type="submission" date="2016-11" db="EMBL/GenBank/DDBJ databases">
        <authorList>
            <person name="Jaros S."/>
            <person name="Januszkiewicz K."/>
            <person name="Wedrychowicz H."/>
        </authorList>
    </citation>
    <scope>NUCLEOTIDE SEQUENCE [LARGE SCALE GENOMIC DNA]</scope>
    <source>
        <strain evidence="10 11">CGMCC 1.12213</strain>
    </source>
</reference>
<evidence type="ECO:0000259" key="9">
    <source>
        <dbReference type="Pfam" id="PF18962"/>
    </source>
</evidence>
<dbReference type="Pfam" id="PF18962">
    <property type="entry name" value="Por_Secre_tail"/>
    <property type="match status" value="1"/>
</dbReference>
<dbReference type="Gene3D" id="3.40.390.10">
    <property type="entry name" value="Collagenase (Catalytic Domain)"/>
    <property type="match status" value="1"/>
</dbReference>
<keyword evidence="4" id="KW-0378">Hydrolase</keyword>
<dbReference type="SUPFAM" id="SSF55486">
    <property type="entry name" value="Metalloproteases ('zincins'), catalytic domain"/>
    <property type="match status" value="1"/>
</dbReference>
<dbReference type="EMBL" id="FQYK01000001">
    <property type="protein sequence ID" value="SHI41422.1"/>
    <property type="molecule type" value="Genomic_DNA"/>
</dbReference>
<dbReference type="eggNOG" id="COG3291">
    <property type="taxonomic scope" value="Bacteria"/>
</dbReference>
<dbReference type="SUPFAM" id="SSF81296">
    <property type="entry name" value="E set domains"/>
    <property type="match status" value="1"/>
</dbReference>
<dbReference type="Proteomes" id="UP000184396">
    <property type="component" value="Unassembled WGS sequence"/>
</dbReference>
<dbReference type="InterPro" id="IPR001818">
    <property type="entry name" value="Pept_M10_metallopeptidase"/>
</dbReference>
<evidence type="ECO:0000256" key="1">
    <source>
        <dbReference type="ARBA" id="ARBA00022670"/>
    </source>
</evidence>
<dbReference type="Gene3D" id="2.60.40.10">
    <property type="entry name" value="Immunoglobulins"/>
    <property type="match status" value="1"/>
</dbReference>
<evidence type="ECO:0000256" key="2">
    <source>
        <dbReference type="ARBA" id="ARBA00022723"/>
    </source>
</evidence>
<evidence type="ECO:0000313" key="11">
    <source>
        <dbReference type="Proteomes" id="UP000184396"/>
    </source>
</evidence>
<dbReference type="InterPro" id="IPR014756">
    <property type="entry name" value="Ig_E-set"/>
</dbReference>
<dbReference type="AlphaFoldDB" id="A0A1M6AY82"/>
<organism evidence="10 11">
    <name type="scientific">Algibacter luteus</name>
    <dbReference type="NCBI Taxonomy" id="1178825"/>
    <lineage>
        <taxon>Bacteria</taxon>
        <taxon>Pseudomonadati</taxon>
        <taxon>Bacteroidota</taxon>
        <taxon>Flavobacteriia</taxon>
        <taxon>Flavobacteriales</taxon>
        <taxon>Flavobacteriaceae</taxon>
        <taxon>Algibacter</taxon>
    </lineage>
</organism>
<sequence length="606" mass="66616">MRKRNLLNLLCVLLTSKAMFAQIMLKEVSLEQQIEKSSLVIEGKVLSKQSSWDANHENIFTINTIEVYKVFKGEAFSTIELITAGGVVGYDAQIVSPSLKLKAGDVGVFTLYGDNSDMASKTLTTNKKYKPFGSLQGFYKYSIENDIVTNSFNSKKGIVSNFYQEIKNFTNTDYIELASFEAQNTSEKNATSTQLAIVSFSPTETSAGTQSVLTITGTNFGTIKGNVSFYNADNAGASFVNALGTQILTWTDTLITVEVPSEAGTGKVKVIHNDGTAMTTNNDLTITYAQANIITDHLNSGVYVAYPTQLVNGNGSGGYTWQMSSEFAQVPEAKETFKKALDTWRCETEINWLLNETDLVTEAGAQHKAVLDDKNTITFDSSTSTVPNEDLPDTVLGLRTSYYSACDVVINGVPSLEWYIREFDIVFDDEADWNFLTETPGVTEFDFESVALHELGHCRQLDHIINTNNVMHYAIARGESLRALSSDNITLASMIQDRSTSVSVCDAQLMTDYSGGCALGVEEDILTKGISLYPNPTKGQLYINTNGSAMIEGANLYDVNGRLISNYHLEESSKRNEIDLSNIAKGVYFLNIYSDAAFITKKIVLE</sequence>
<dbReference type="GO" id="GO:0006508">
    <property type="term" value="P:proteolysis"/>
    <property type="evidence" value="ECO:0007669"/>
    <property type="project" value="UniProtKB-KW"/>
</dbReference>
<proteinExistence type="predicted"/>
<dbReference type="GO" id="GO:0031012">
    <property type="term" value="C:extracellular matrix"/>
    <property type="evidence" value="ECO:0007669"/>
    <property type="project" value="InterPro"/>
</dbReference>
<feature type="signal peptide" evidence="6">
    <location>
        <begin position="1"/>
        <end position="21"/>
    </location>
</feature>
<dbReference type="InterPro" id="IPR002909">
    <property type="entry name" value="IPT_dom"/>
</dbReference>
<dbReference type="InterPro" id="IPR013783">
    <property type="entry name" value="Ig-like_fold"/>
</dbReference>
<evidence type="ECO:0000256" key="3">
    <source>
        <dbReference type="ARBA" id="ARBA00022729"/>
    </source>
</evidence>
<dbReference type="InterPro" id="IPR024079">
    <property type="entry name" value="MetalloPept_cat_dom_sf"/>
</dbReference>
<feature type="chain" id="PRO_5009915882" evidence="6">
    <location>
        <begin position="22"/>
        <end position="606"/>
    </location>
</feature>
<feature type="domain" description="Secretion system C-terminal sorting" evidence="9">
    <location>
        <begin position="532"/>
        <end position="604"/>
    </location>
</feature>
<dbReference type="GO" id="GO:0008270">
    <property type="term" value="F:zinc ion binding"/>
    <property type="evidence" value="ECO:0007669"/>
    <property type="project" value="InterPro"/>
</dbReference>
<evidence type="ECO:0000256" key="5">
    <source>
        <dbReference type="ARBA" id="ARBA00022833"/>
    </source>
</evidence>
<name>A0A1M6AY82_9FLAO</name>
<keyword evidence="5" id="KW-0862">Zinc</keyword>
<keyword evidence="1" id="KW-0645">Protease</keyword>
<keyword evidence="3 6" id="KW-0732">Signal</keyword>
<dbReference type="Pfam" id="PF00413">
    <property type="entry name" value="Peptidase_M10"/>
    <property type="match status" value="1"/>
</dbReference>
<gene>
    <name evidence="10" type="ORF">SAMN05216261_0686</name>
</gene>
<dbReference type="GO" id="GO:0004222">
    <property type="term" value="F:metalloendopeptidase activity"/>
    <property type="evidence" value="ECO:0007669"/>
    <property type="project" value="InterPro"/>
</dbReference>
<dbReference type="STRING" id="1178825.SAMN05216261_0686"/>
<feature type="domain" description="Peptidase M10 metallopeptidase" evidence="7">
    <location>
        <begin position="424"/>
        <end position="488"/>
    </location>
</feature>
<dbReference type="CDD" id="cd00603">
    <property type="entry name" value="IPT_PCSR"/>
    <property type="match status" value="1"/>
</dbReference>
<dbReference type="eggNOG" id="COG4886">
    <property type="taxonomic scope" value="Bacteria"/>
</dbReference>
<feature type="domain" description="IPT/TIG" evidence="8">
    <location>
        <begin position="197"/>
        <end position="288"/>
    </location>
</feature>
<evidence type="ECO:0000256" key="6">
    <source>
        <dbReference type="SAM" id="SignalP"/>
    </source>
</evidence>
<dbReference type="OrthoDB" id="7574679at2"/>
<keyword evidence="2" id="KW-0479">Metal-binding</keyword>
<dbReference type="NCBIfam" id="TIGR04183">
    <property type="entry name" value="Por_Secre_tail"/>
    <property type="match status" value="1"/>
</dbReference>
<dbReference type="RefSeq" id="WP_019385988.1">
    <property type="nucleotide sequence ID" value="NZ_ALIH01000001.1"/>
</dbReference>